<proteinExistence type="predicted"/>
<evidence type="ECO:0000313" key="2">
    <source>
        <dbReference type="EMBL" id="KAK9118670.1"/>
    </source>
</evidence>
<reference evidence="2 3" key="1">
    <citation type="submission" date="2024-01" db="EMBL/GenBank/DDBJ databases">
        <title>Genome assemblies of Stephania.</title>
        <authorList>
            <person name="Yang L."/>
        </authorList>
    </citation>
    <scope>NUCLEOTIDE SEQUENCE [LARGE SCALE GENOMIC DNA]</scope>
    <source>
        <strain evidence="2">JXDWG</strain>
        <tissue evidence="2">Leaf</tissue>
    </source>
</reference>
<accession>A0AAP0INT2</accession>
<sequence length="77" mass="8450">MKGKARGGRVAEEGSHGGNEIKALDESVMPFVPIHRGKARTYSDGVRAAVDEEEGWSHRSRGGGEPRRDRIMYVADL</sequence>
<keyword evidence="3" id="KW-1185">Reference proteome</keyword>
<feature type="region of interest" description="Disordered" evidence="1">
    <location>
        <begin position="50"/>
        <end position="70"/>
    </location>
</feature>
<gene>
    <name evidence="2" type="ORF">Scep_016763</name>
</gene>
<protein>
    <submittedName>
        <fullName evidence="2">Uncharacterized protein</fullName>
    </submittedName>
</protein>
<comment type="caution">
    <text evidence="2">The sequence shown here is derived from an EMBL/GenBank/DDBJ whole genome shotgun (WGS) entry which is preliminary data.</text>
</comment>
<evidence type="ECO:0000256" key="1">
    <source>
        <dbReference type="SAM" id="MobiDB-lite"/>
    </source>
</evidence>
<evidence type="ECO:0000313" key="3">
    <source>
        <dbReference type="Proteomes" id="UP001419268"/>
    </source>
</evidence>
<dbReference type="EMBL" id="JBBNAG010000007">
    <property type="protein sequence ID" value="KAK9118670.1"/>
    <property type="molecule type" value="Genomic_DNA"/>
</dbReference>
<feature type="region of interest" description="Disordered" evidence="1">
    <location>
        <begin position="1"/>
        <end position="24"/>
    </location>
</feature>
<name>A0AAP0INT2_9MAGN</name>
<organism evidence="2 3">
    <name type="scientific">Stephania cephalantha</name>
    <dbReference type="NCBI Taxonomy" id="152367"/>
    <lineage>
        <taxon>Eukaryota</taxon>
        <taxon>Viridiplantae</taxon>
        <taxon>Streptophyta</taxon>
        <taxon>Embryophyta</taxon>
        <taxon>Tracheophyta</taxon>
        <taxon>Spermatophyta</taxon>
        <taxon>Magnoliopsida</taxon>
        <taxon>Ranunculales</taxon>
        <taxon>Menispermaceae</taxon>
        <taxon>Menispermoideae</taxon>
        <taxon>Cissampelideae</taxon>
        <taxon>Stephania</taxon>
    </lineage>
</organism>
<dbReference type="AlphaFoldDB" id="A0AAP0INT2"/>
<dbReference type="Proteomes" id="UP001419268">
    <property type="component" value="Unassembled WGS sequence"/>
</dbReference>